<gene>
    <name evidence="2" type="ORF">EYF80_067001</name>
</gene>
<feature type="region of interest" description="Disordered" evidence="1">
    <location>
        <begin position="39"/>
        <end position="64"/>
    </location>
</feature>
<dbReference type="OrthoDB" id="5955292at2759"/>
<sequence>MQCVNVLKKRRLEPEVDSWSCIAKRVCVAKELQADCPMETSLSPAPANQHQGQQVRSHTGRPGE</sequence>
<dbReference type="EMBL" id="SRLO01020640">
    <property type="protein sequence ID" value="TNN22883.1"/>
    <property type="molecule type" value="Genomic_DNA"/>
</dbReference>
<dbReference type="AlphaFoldDB" id="A0A4Z2E2C0"/>
<evidence type="ECO:0000313" key="3">
    <source>
        <dbReference type="Proteomes" id="UP000314294"/>
    </source>
</evidence>
<feature type="compositionally biased region" description="Polar residues" evidence="1">
    <location>
        <begin position="40"/>
        <end position="57"/>
    </location>
</feature>
<keyword evidence="3" id="KW-1185">Reference proteome</keyword>
<accession>A0A4Z2E2C0</accession>
<evidence type="ECO:0000256" key="1">
    <source>
        <dbReference type="SAM" id="MobiDB-lite"/>
    </source>
</evidence>
<proteinExistence type="predicted"/>
<evidence type="ECO:0000313" key="2">
    <source>
        <dbReference type="EMBL" id="TNN22883.1"/>
    </source>
</evidence>
<protein>
    <submittedName>
        <fullName evidence="2">Uncharacterized protein</fullName>
    </submittedName>
</protein>
<reference evidence="2 3" key="1">
    <citation type="submission" date="2019-03" db="EMBL/GenBank/DDBJ databases">
        <title>First draft genome of Liparis tanakae, snailfish: a comprehensive survey of snailfish specific genes.</title>
        <authorList>
            <person name="Kim W."/>
            <person name="Song I."/>
            <person name="Jeong J.-H."/>
            <person name="Kim D."/>
            <person name="Kim S."/>
            <person name="Ryu S."/>
            <person name="Song J.Y."/>
            <person name="Lee S.K."/>
        </authorList>
    </citation>
    <scope>NUCLEOTIDE SEQUENCE [LARGE SCALE GENOMIC DNA]</scope>
    <source>
        <tissue evidence="2">Muscle</tissue>
    </source>
</reference>
<organism evidence="2 3">
    <name type="scientific">Liparis tanakae</name>
    <name type="common">Tanaka's snailfish</name>
    <dbReference type="NCBI Taxonomy" id="230148"/>
    <lineage>
        <taxon>Eukaryota</taxon>
        <taxon>Metazoa</taxon>
        <taxon>Chordata</taxon>
        <taxon>Craniata</taxon>
        <taxon>Vertebrata</taxon>
        <taxon>Euteleostomi</taxon>
        <taxon>Actinopterygii</taxon>
        <taxon>Neopterygii</taxon>
        <taxon>Teleostei</taxon>
        <taxon>Neoteleostei</taxon>
        <taxon>Acanthomorphata</taxon>
        <taxon>Eupercaria</taxon>
        <taxon>Perciformes</taxon>
        <taxon>Cottioidei</taxon>
        <taxon>Cottales</taxon>
        <taxon>Liparidae</taxon>
        <taxon>Liparis</taxon>
    </lineage>
</organism>
<comment type="caution">
    <text evidence="2">The sequence shown here is derived from an EMBL/GenBank/DDBJ whole genome shotgun (WGS) entry which is preliminary data.</text>
</comment>
<dbReference type="Proteomes" id="UP000314294">
    <property type="component" value="Unassembled WGS sequence"/>
</dbReference>
<name>A0A4Z2E2C0_9TELE</name>